<dbReference type="EMBL" id="JARBHB010000001">
    <property type="protein sequence ID" value="KAJ8895897.1"/>
    <property type="molecule type" value="Genomic_DNA"/>
</dbReference>
<gene>
    <name evidence="1" type="ORF">PR048_001237</name>
</gene>
<proteinExistence type="predicted"/>
<dbReference type="Proteomes" id="UP001159363">
    <property type="component" value="Chromosome 1"/>
</dbReference>
<comment type="caution">
    <text evidence="1">The sequence shown here is derived from an EMBL/GenBank/DDBJ whole genome shotgun (WGS) entry which is preliminary data.</text>
</comment>
<evidence type="ECO:0000313" key="2">
    <source>
        <dbReference type="Proteomes" id="UP001159363"/>
    </source>
</evidence>
<keyword evidence="2" id="KW-1185">Reference proteome</keyword>
<evidence type="ECO:0000313" key="1">
    <source>
        <dbReference type="EMBL" id="KAJ8895897.1"/>
    </source>
</evidence>
<organism evidence="1 2">
    <name type="scientific">Dryococelus australis</name>
    <dbReference type="NCBI Taxonomy" id="614101"/>
    <lineage>
        <taxon>Eukaryota</taxon>
        <taxon>Metazoa</taxon>
        <taxon>Ecdysozoa</taxon>
        <taxon>Arthropoda</taxon>
        <taxon>Hexapoda</taxon>
        <taxon>Insecta</taxon>
        <taxon>Pterygota</taxon>
        <taxon>Neoptera</taxon>
        <taxon>Polyneoptera</taxon>
        <taxon>Phasmatodea</taxon>
        <taxon>Verophasmatodea</taxon>
        <taxon>Anareolatae</taxon>
        <taxon>Phasmatidae</taxon>
        <taxon>Eurycanthinae</taxon>
        <taxon>Dryococelus</taxon>
    </lineage>
</organism>
<name>A0ABQ9IHG0_9NEOP</name>
<sequence length="184" mass="20942">MKSKLIKKYGDCVIIAKDRRKYDNKKKNATEEQLKIVETAAAIIRQDIQSHVYDKTTYPPGDNFLKDVSTCVPTTLRTFLEKVTVNKTKDLEKRKRKCTSTAHSTIISVRPLSMSPILISRRLLLYRKYGSKNLVNILSSLGFCSSYYEVQLLEMATIFHTHPNMNSVSSRSTILTSMSAQSLD</sequence>
<protein>
    <submittedName>
        <fullName evidence="1">Uncharacterized protein</fullName>
    </submittedName>
</protein>
<accession>A0ABQ9IHG0</accession>
<reference evidence="1 2" key="1">
    <citation type="submission" date="2023-02" db="EMBL/GenBank/DDBJ databases">
        <title>LHISI_Scaffold_Assembly.</title>
        <authorList>
            <person name="Stuart O.P."/>
            <person name="Cleave R."/>
            <person name="Magrath M.J.L."/>
            <person name="Mikheyev A.S."/>
        </authorList>
    </citation>
    <scope>NUCLEOTIDE SEQUENCE [LARGE SCALE GENOMIC DNA]</scope>
    <source>
        <strain evidence="1">Daus_M_001</strain>
        <tissue evidence="1">Leg muscle</tissue>
    </source>
</reference>